<comment type="subcellular location">
    <subcellularLocation>
        <location evidence="2">Cytoplasm</location>
        <location evidence="2">Cytoskeleton</location>
    </subcellularLocation>
</comment>
<dbReference type="Gene3D" id="1.10.510.10">
    <property type="entry name" value="Transferase(Phosphotransferase) domain 1"/>
    <property type="match status" value="1"/>
</dbReference>
<comment type="catalytic activity">
    <reaction evidence="15">
        <text>L-threonyl-[protein] + ATP = O-phospho-L-threonyl-[protein] + ADP + H(+)</text>
        <dbReference type="Rhea" id="RHEA:46608"/>
        <dbReference type="Rhea" id="RHEA-COMP:11060"/>
        <dbReference type="Rhea" id="RHEA-COMP:11605"/>
        <dbReference type="ChEBI" id="CHEBI:15378"/>
        <dbReference type="ChEBI" id="CHEBI:30013"/>
        <dbReference type="ChEBI" id="CHEBI:30616"/>
        <dbReference type="ChEBI" id="CHEBI:61977"/>
        <dbReference type="ChEBI" id="CHEBI:456216"/>
        <dbReference type="EC" id="2.7.11.1"/>
    </reaction>
</comment>
<dbReference type="PROSITE" id="PS00107">
    <property type="entry name" value="PROTEIN_KINASE_ATP"/>
    <property type="match status" value="1"/>
</dbReference>
<comment type="catalytic activity">
    <reaction evidence="16">
        <text>L-seryl-[protein] + ATP = O-phospho-L-seryl-[protein] + ADP + H(+)</text>
        <dbReference type="Rhea" id="RHEA:17989"/>
        <dbReference type="Rhea" id="RHEA-COMP:9863"/>
        <dbReference type="Rhea" id="RHEA-COMP:11604"/>
        <dbReference type="ChEBI" id="CHEBI:15378"/>
        <dbReference type="ChEBI" id="CHEBI:29999"/>
        <dbReference type="ChEBI" id="CHEBI:30616"/>
        <dbReference type="ChEBI" id="CHEBI:83421"/>
        <dbReference type="ChEBI" id="CHEBI:456216"/>
        <dbReference type="EC" id="2.7.11.1"/>
    </reaction>
</comment>
<dbReference type="EC" id="2.7.11.1" evidence="4"/>
<evidence type="ECO:0000256" key="12">
    <source>
        <dbReference type="ARBA" id="ARBA00022840"/>
    </source>
</evidence>
<feature type="region of interest" description="Disordered" evidence="18">
    <location>
        <begin position="314"/>
        <end position="355"/>
    </location>
</feature>
<evidence type="ECO:0000256" key="6">
    <source>
        <dbReference type="ARBA" id="ARBA00022527"/>
    </source>
</evidence>
<dbReference type="STRING" id="796925.A0A137P760"/>
<dbReference type="PROSITE" id="PS50108">
    <property type="entry name" value="CRIB"/>
    <property type="match status" value="1"/>
</dbReference>
<dbReference type="InterPro" id="IPR011026">
    <property type="entry name" value="WAS_C"/>
</dbReference>
<reference evidence="21 22" key="1">
    <citation type="journal article" date="2015" name="Genome Biol. Evol.">
        <title>Phylogenomic analyses indicate that early fungi evolved digesting cell walls of algal ancestors of land plants.</title>
        <authorList>
            <person name="Chang Y."/>
            <person name="Wang S."/>
            <person name="Sekimoto S."/>
            <person name="Aerts A.L."/>
            <person name="Choi C."/>
            <person name="Clum A."/>
            <person name="LaButti K.M."/>
            <person name="Lindquist E.A."/>
            <person name="Yee Ngan C."/>
            <person name="Ohm R.A."/>
            <person name="Salamov A.A."/>
            <person name="Grigoriev I.V."/>
            <person name="Spatafora J.W."/>
            <person name="Berbee M.L."/>
        </authorList>
    </citation>
    <scope>NUCLEOTIDE SEQUENCE [LARGE SCALE GENOMIC DNA]</scope>
    <source>
        <strain evidence="21 22">NRRL 28638</strain>
    </source>
</reference>
<feature type="domain" description="CRIB" evidence="20">
    <location>
        <begin position="164"/>
        <end position="177"/>
    </location>
</feature>
<keyword evidence="8" id="KW-0808">Transferase</keyword>
<accession>A0A137P760</accession>
<dbReference type="InterPro" id="IPR000095">
    <property type="entry name" value="CRIB_dom"/>
</dbReference>
<dbReference type="SUPFAM" id="SSF47912">
    <property type="entry name" value="Wiscott-Aldrich syndrome protein, WASP, C-terminal domain"/>
    <property type="match status" value="1"/>
</dbReference>
<dbReference type="Pfam" id="PF00786">
    <property type="entry name" value="PBD"/>
    <property type="match status" value="1"/>
</dbReference>
<feature type="compositionally biased region" description="Polar residues" evidence="18">
    <location>
        <begin position="333"/>
        <end position="346"/>
    </location>
</feature>
<dbReference type="InterPro" id="IPR008271">
    <property type="entry name" value="Ser/Thr_kinase_AS"/>
</dbReference>
<dbReference type="Pfam" id="PF00069">
    <property type="entry name" value="Pkinase"/>
    <property type="match status" value="1"/>
</dbReference>
<evidence type="ECO:0000256" key="3">
    <source>
        <dbReference type="ARBA" id="ARBA00008874"/>
    </source>
</evidence>
<dbReference type="AlphaFoldDB" id="A0A137P760"/>
<dbReference type="GO" id="GO:0007015">
    <property type="term" value="P:actin filament organization"/>
    <property type="evidence" value="ECO:0007669"/>
    <property type="project" value="InterPro"/>
</dbReference>
<dbReference type="SMART" id="SM00285">
    <property type="entry name" value="PBD"/>
    <property type="match status" value="1"/>
</dbReference>
<dbReference type="GO" id="GO:0004674">
    <property type="term" value="F:protein serine/threonine kinase activity"/>
    <property type="evidence" value="ECO:0007669"/>
    <property type="project" value="UniProtKB-KW"/>
</dbReference>
<dbReference type="CDD" id="cd06614">
    <property type="entry name" value="STKc_PAK"/>
    <property type="match status" value="1"/>
</dbReference>
<evidence type="ECO:0000256" key="17">
    <source>
        <dbReference type="PROSITE-ProRule" id="PRU10141"/>
    </source>
</evidence>
<dbReference type="GO" id="GO:0005856">
    <property type="term" value="C:cytoskeleton"/>
    <property type="evidence" value="ECO:0007669"/>
    <property type="project" value="UniProtKB-SubCell"/>
</dbReference>
<dbReference type="PANTHER" id="PTHR45832">
    <property type="entry name" value="SERINE/THREONINE-PROTEIN KINASE SAMKA-RELATED-RELATED"/>
    <property type="match status" value="1"/>
</dbReference>
<keyword evidence="5" id="KW-0963">Cytoplasm</keyword>
<dbReference type="InterPro" id="IPR033923">
    <property type="entry name" value="PAK_BD"/>
</dbReference>
<dbReference type="PROSITE" id="PS50011">
    <property type="entry name" value="PROTEIN_KINASE_DOM"/>
    <property type="match status" value="1"/>
</dbReference>
<dbReference type="FunFam" id="1.10.510.10:FF:000768">
    <property type="entry name" value="Non-specific serine/threonine protein kinase"/>
    <property type="match status" value="1"/>
</dbReference>
<gene>
    <name evidence="21" type="ORF">CONCODRAFT_49293</name>
</gene>
<evidence type="ECO:0000256" key="18">
    <source>
        <dbReference type="SAM" id="MobiDB-lite"/>
    </source>
</evidence>
<keyword evidence="22" id="KW-1185">Reference proteome</keyword>
<feature type="binding site" evidence="17">
    <location>
        <position position="419"/>
    </location>
    <ligand>
        <name>ATP</name>
        <dbReference type="ChEBI" id="CHEBI:30616"/>
    </ligand>
</feature>
<evidence type="ECO:0000256" key="14">
    <source>
        <dbReference type="ARBA" id="ARBA00023212"/>
    </source>
</evidence>
<name>A0A137P760_CONC2</name>
<dbReference type="InterPro" id="IPR051931">
    <property type="entry name" value="PAK3-like"/>
</dbReference>
<dbReference type="CDD" id="cd01093">
    <property type="entry name" value="CRIB_PAK_like"/>
    <property type="match status" value="1"/>
</dbReference>
<dbReference type="InterPro" id="IPR017441">
    <property type="entry name" value="Protein_kinase_ATP_BS"/>
</dbReference>
<dbReference type="OrthoDB" id="248923at2759"/>
<evidence type="ECO:0000256" key="2">
    <source>
        <dbReference type="ARBA" id="ARBA00004245"/>
    </source>
</evidence>
<evidence type="ECO:0000256" key="9">
    <source>
        <dbReference type="ARBA" id="ARBA00022723"/>
    </source>
</evidence>
<keyword evidence="6" id="KW-0723">Serine/threonine-protein kinase</keyword>
<comment type="cofactor">
    <cofactor evidence="1">
        <name>Mg(2+)</name>
        <dbReference type="ChEBI" id="CHEBI:18420"/>
    </cofactor>
</comment>
<comment type="similarity">
    <text evidence="3">Belongs to the protein kinase superfamily. STE Ser/Thr protein kinase family. STE20 subfamily.</text>
</comment>
<dbReference type="OMA" id="TRHITHV"/>
<organism evidence="21 22">
    <name type="scientific">Conidiobolus coronatus (strain ATCC 28846 / CBS 209.66 / NRRL 28638)</name>
    <name type="common">Delacroixia coronata</name>
    <dbReference type="NCBI Taxonomy" id="796925"/>
    <lineage>
        <taxon>Eukaryota</taxon>
        <taxon>Fungi</taxon>
        <taxon>Fungi incertae sedis</taxon>
        <taxon>Zoopagomycota</taxon>
        <taxon>Entomophthoromycotina</taxon>
        <taxon>Entomophthoromycetes</taxon>
        <taxon>Entomophthorales</taxon>
        <taxon>Ancylistaceae</taxon>
        <taxon>Conidiobolus</taxon>
    </lineage>
</organism>
<dbReference type="GO" id="GO:0106310">
    <property type="term" value="F:protein serine kinase activity"/>
    <property type="evidence" value="ECO:0007669"/>
    <property type="project" value="RHEA"/>
</dbReference>
<evidence type="ECO:0000256" key="8">
    <source>
        <dbReference type="ARBA" id="ARBA00022679"/>
    </source>
</evidence>
<evidence type="ECO:0000256" key="16">
    <source>
        <dbReference type="ARBA" id="ARBA00048679"/>
    </source>
</evidence>
<evidence type="ECO:0000256" key="1">
    <source>
        <dbReference type="ARBA" id="ARBA00001946"/>
    </source>
</evidence>
<keyword evidence="9" id="KW-0479">Metal-binding</keyword>
<evidence type="ECO:0000313" key="21">
    <source>
        <dbReference type="EMBL" id="KXN70846.1"/>
    </source>
</evidence>
<dbReference type="Gene3D" id="3.30.200.20">
    <property type="entry name" value="Phosphorylase Kinase, domain 1"/>
    <property type="match status" value="1"/>
</dbReference>
<evidence type="ECO:0000256" key="13">
    <source>
        <dbReference type="ARBA" id="ARBA00022842"/>
    </source>
</evidence>
<keyword evidence="10 17" id="KW-0547">Nucleotide-binding</keyword>
<proteinExistence type="inferred from homology"/>
<evidence type="ECO:0000256" key="5">
    <source>
        <dbReference type="ARBA" id="ARBA00022490"/>
    </source>
</evidence>
<dbReference type="InterPro" id="IPR011009">
    <property type="entry name" value="Kinase-like_dom_sf"/>
</dbReference>
<dbReference type="GO" id="GO:0046872">
    <property type="term" value="F:metal ion binding"/>
    <property type="evidence" value="ECO:0007669"/>
    <property type="project" value="UniProtKB-KW"/>
</dbReference>
<feature type="region of interest" description="Disordered" evidence="18">
    <location>
        <begin position="1"/>
        <end position="21"/>
    </location>
</feature>
<evidence type="ECO:0000256" key="7">
    <source>
        <dbReference type="ARBA" id="ARBA00022553"/>
    </source>
</evidence>
<dbReference type="SUPFAM" id="SSF56112">
    <property type="entry name" value="Protein kinase-like (PK-like)"/>
    <property type="match status" value="1"/>
</dbReference>
<evidence type="ECO:0000259" key="19">
    <source>
        <dbReference type="PROSITE" id="PS50011"/>
    </source>
</evidence>
<evidence type="ECO:0000259" key="20">
    <source>
        <dbReference type="PROSITE" id="PS50108"/>
    </source>
</evidence>
<evidence type="ECO:0000313" key="22">
    <source>
        <dbReference type="Proteomes" id="UP000070444"/>
    </source>
</evidence>
<keyword evidence="14" id="KW-0206">Cytoskeleton</keyword>
<dbReference type="GO" id="GO:0005524">
    <property type="term" value="F:ATP binding"/>
    <property type="evidence" value="ECO:0007669"/>
    <property type="project" value="UniProtKB-UniRule"/>
</dbReference>
<keyword evidence="7" id="KW-0597">Phosphoprotein</keyword>
<dbReference type="InterPro" id="IPR036936">
    <property type="entry name" value="CRIB_dom_sf"/>
</dbReference>
<evidence type="ECO:0000256" key="4">
    <source>
        <dbReference type="ARBA" id="ARBA00012513"/>
    </source>
</evidence>
<dbReference type="EMBL" id="KQ964491">
    <property type="protein sequence ID" value="KXN70846.1"/>
    <property type="molecule type" value="Genomic_DNA"/>
</dbReference>
<evidence type="ECO:0000256" key="15">
    <source>
        <dbReference type="ARBA" id="ARBA00047899"/>
    </source>
</evidence>
<sequence>MTSNQFNNTTNNYNNTGSISTINHSKFMTKGIRKSISLTNLKQMGNGGTNSTTTLTALEKQQLTEDIRNLRRKSSLQFQRKDALLEKNNTQFSIKLPKPPSNSDEIINKNVIGRTFSSPLTAANGNSSGGVKATINSFFNNLSGKNSSKYSDKKGLSNISNLKISPPFNTRHITHVGYDSETGQFQGLPDHWKVMLEQAGISDKEQVDNQKVVVDVMEFYNATNDPNRDPVWNKFYHNESVKDDNDSDCSQDKNNNFMSTHSLTTDASSLDSASVADSILPPDQMSIFTFKELDQSILPESSVASISTTTAINTPPLLSSFSNNSHKDDISEFSMNNATSPSSVNPGPQLPPNPAVVPRRKGSVYGVMDKLKSLSKSQDPRQIYTNFNKIGQGASGGVFTAEPNVPGAHQAGSTLVALKQISILQQPKKELIVNEIEVMRKSKGHPNIVNYLGSYLWKGDLWVCMEYMMGGNLTQIVTNCLLSESQIATVCREVLLGLQFLHMNDIIHRDIKSDNILLSLKGEVKITDFGFCARLEDQESKRVTMVGTPYWMAPEIVTRKEYGPKVDIWSLGILIIEMIEGEPPYLKENPLRALYLIAMTGRPSVQDEAKLSPAFKGFLHWCLEPEADNRPWTNDLLQHPFLTKAEHTHTLAPLVEAVRPKELPPLP</sequence>
<evidence type="ECO:0000256" key="10">
    <source>
        <dbReference type="ARBA" id="ARBA00022741"/>
    </source>
</evidence>
<dbReference type="InterPro" id="IPR000719">
    <property type="entry name" value="Prot_kinase_dom"/>
</dbReference>
<keyword evidence="12 17" id="KW-0067">ATP-binding</keyword>
<dbReference type="Gene3D" id="3.90.810.10">
    <property type="entry name" value="CRIB domain"/>
    <property type="match status" value="1"/>
</dbReference>
<dbReference type="SMART" id="SM00220">
    <property type="entry name" value="S_TKc"/>
    <property type="match status" value="1"/>
</dbReference>
<keyword evidence="11 21" id="KW-0418">Kinase</keyword>
<dbReference type="PROSITE" id="PS00108">
    <property type="entry name" value="PROTEIN_KINASE_ST"/>
    <property type="match status" value="1"/>
</dbReference>
<feature type="domain" description="Protein kinase" evidence="19">
    <location>
        <begin position="384"/>
        <end position="642"/>
    </location>
</feature>
<dbReference type="Proteomes" id="UP000070444">
    <property type="component" value="Unassembled WGS sequence"/>
</dbReference>
<protein>
    <recommendedName>
        <fullName evidence="4">non-specific serine/threonine protein kinase</fullName>
        <ecNumber evidence="4">2.7.11.1</ecNumber>
    </recommendedName>
</protein>
<keyword evidence="13" id="KW-0460">Magnesium</keyword>
<evidence type="ECO:0000256" key="11">
    <source>
        <dbReference type="ARBA" id="ARBA00022777"/>
    </source>
</evidence>
<dbReference type="PANTHER" id="PTHR45832:SF22">
    <property type="entry name" value="SERINE_THREONINE-PROTEIN KINASE SAMKA-RELATED"/>
    <property type="match status" value="1"/>
</dbReference>